<dbReference type="FunFam" id="1.10.287.130:FF:000001">
    <property type="entry name" value="Two-component sensor histidine kinase"/>
    <property type="match status" value="1"/>
</dbReference>
<evidence type="ECO:0000259" key="16">
    <source>
        <dbReference type="PROSITE" id="PS50109"/>
    </source>
</evidence>
<keyword evidence="5" id="KW-1003">Cell membrane</keyword>
<evidence type="ECO:0000256" key="9">
    <source>
        <dbReference type="ARBA" id="ARBA00022741"/>
    </source>
</evidence>
<evidence type="ECO:0000256" key="7">
    <source>
        <dbReference type="ARBA" id="ARBA00022679"/>
    </source>
</evidence>
<keyword evidence="11" id="KW-0067">ATP-binding</keyword>
<comment type="catalytic activity">
    <reaction evidence="1">
        <text>ATP + protein L-histidine = ADP + protein N-phospho-L-histidine.</text>
        <dbReference type="EC" id="2.7.13.3"/>
    </reaction>
</comment>
<evidence type="ECO:0000313" key="19">
    <source>
        <dbReference type="Proteomes" id="UP000242704"/>
    </source>
</evidence>
<dbReference type="Proteomes" id="UP000242704">
    <property type="component" value="Unassembled WGS sequence"/>
</dbReference>
<keyword evidence="14 15" id="KW-0472">Membrane</keyword>
<dbReference type="CDD" id="cd00082">
    <property type="entry name" value="HisKA"/>
    <property type="match status" value="1"/>
</dbReference>
<evidence type="ECO:0000256" key="4">
    <source>
        <dbReference type="ARBA" id="ARBA00015735"/>
    </source>
</evidence>
<dbReference type="PROSITE" id="PS50885">
    <property type="entry name" value="HAMP"/>
    <property type="match status" value="1"/>
</dbReference>
<dbReference type="InterPro" id="IPR036890">
    <property type="entry name" value="HATPase_C_sf"/>
</dbReference>
<evidence type="ECO:0000256" key="13">
    <source>
        <dbReference type="ARBA" id="ARBA00023012"/>
    </source>
</evidence>
<keyword evidence="9" id="KW-0547">Nucleotide-binding</keyword>
<dbReference type="Gene3D" id="1.10.287.130">
    <property type="match status" value="1"/>
</dbReference>
<dbReference type="InterPro" id="IPR005467">
    <property type="entry name" value="His_kinase_dom"/>
</dbReference>
<comment type="caution">
    <text evidence="18">The sequence shown here is derived from an EMBL/GenBank/DDBJ whole genome shotgun (WGS) entry which is preliminary data.</text>
</comment>
<accession>A0AAE5T2F6</accession>
<evidence type="ECO:0000256" key="6">
    <source>
        <dbReference type="ARBA" id="ARBA00022553"/>
    </source>
</evidence>
<keyword evidence="8 15" id="KW-0812">Transmembrane</keyword>
<keyword evidence="12 15" id="KW-1133">Transmembrane helix</keyword>
<feature type="transmembrane region" description="Helical" evidence="15">
    <location>
        <begin position="153"/>
        <end position="176"/>
    </location>
</feature>
<evidence type="ECO:0000256" key="14">
    <source>
        <dbReference type="ARBA" id="ARBA00023136"/>
    </source>
</evidence>
<dbReference type="Pfam" id="PF18719">
    <property type="entry name" value="ArlS_N"/>
    <property type="match status" value="1"/>
</dbReference>
<dbReference type="Pfam" id="PF02518">
    <property type="entry name" value="HATPase_c"/>
    <property type="match status" value="1"/>
</dbReference>
<dbReference type="GO" id="GO:0005886">
    <property type="term" value="C:plasma membrane"/>
    <property type="evidence" value="ECO:0007669"/>
    <property type="project" value="UniProtKB-SubCell"/>
</dbReference>
<dbReference type="Gene3D" id="6.10.340.10">
    <property type="match status" value="1"/>
</dbReference>
<dbReference type="InterPro" id="IPR003594">
    <property type="entry name" value="HATPase_dom"/>
</dbReference>
<dbReference type="InterPro" id="IPR003660">
    <property type="entry name" value="HAMP_dom"/>
</dbReference>
<evidence type="ECO:0000256" key="15">
    <source>
        <dbReference type="SAM" id="Phobius"/>
    </source>
</evidence>
<evidence type="ECO:0000256" key="10">
    <source>
        <dbReference type="ARBA" id="ARBA00022777"/>
    </source>
</evidence>
<dbReference type="InterPro" id="IPR041610">
    <property type="entry name" value="ArlS_N"/>
</dbReference>
<dbReference type="Gene3D" id="3.30.565.10">
    <property type="entry name" value="Histidine kinase-like ATPase, C-terminal domain"/>
    <property type="match status" value="1"/>
</dbReference>
<dbReference type="InterPro" id="IPR004358">
    <property type="entry name" value="Sig_transdc_His_kin-like_C"/>
</dbReference>
<name>A0AAE5T2F6_STACR</name>
<proteinExistence type="predicted"/>
<feature type="transmembrane region" description="Helical" evidence="15">
    <location>
        <begin position="12"/>
        <end position="37"/>
    </location>
</feature>
<evidence type="ECO:0000256" key="5">
    <source>
        <dbReference type="ARBA" id="ARBA00022475"/>
    </source>
</evidence>
<dbReference type="Pfam" id="PF00512">
    <property type="entry name" value="HisKA"/>
    <property type="match status" value="1"/>
</dbReference>
<comment type="subcellular location">
    <subcellularLocation>
        <location evidence="2">Cell membrane</location>
        <topology evidence="2">Multi-pass membrane protein</topology>
    </subcellularLocation>
</comment>
<keyword evidence="6" id="KW-0597">Phosphoprotein</keyword>
<dbReference type="SUPFAM" id="SSF47384">
    <property type="entry name" value="Homodimeric domain of signal transducing histidine kinase"/>
    <property type="match status" value="1"/>
</dbReference>
<feature type="domain" description="HAMP" evidence="17">
    <location>
        <begin position="178"/>
        <end position="231"/>
    </location>
</feature>
<evidence type="ECO:0000313" key="18">
    <source>
        <dbReference type="EMBL" id="PTG16816.1"/>
    </source>
</evidence>
<evidence type="ECO:0000256" key="2">
    <source>
        <dbReference type="ARBA" id="ARBA00004651"/>
    </source>
</evidence>
<evidence type="ECO:0000256" key="8">
    <source>
        <dbReference type="ARBA" id="ARBA00022692"/>
    </source>
</evidence>
<gene>
    <name evidence="18" type="ORF">BU653_01660</name>
</gene>
<dbReference type="EC" id="2.7.13.3" evidence="3"/>
<dbReference type="InterPro" id="IPR036097">
    <property type="entry name" value="HisK_dim/P_sf"/>
</dbReference>
<protein>
    <recommendedName>
        <fullName evidence="4">Signal transduction histidine-protein kinase ArlS</fullName>
        <ecNumber evidence="3">2.7.13.3</ecNumber>
    </recommendedName>
</protein>
<dbReference type="PANTHER" id="PTHR45528:SF12">
    <property type="entry name" value="SENSOR HISTIDINE KINASE ARSS"/>
    <property type="match status" value="1"/>
</dbReference>
<keyword evidence="10 18" id="KW-0418">Kinase</keyword>
<dbReference type="SUPFAM" id="SSF158472">
    <property type="entry name" value="HAMP domain-like"/>
    <property type="match status" value="1"/>
</dbReference>
<evidence type="ECO:0000259" key="17">
    <source>
        <dbReference type="PROSITE" id="PS50885"/>
    </source>
</evidence>
<keyword evidence="7" id="KW-0808">Transferase</keyword>
<dbReference type="FunFam" id="3.30.565.10:FF:000006">
    <property type="entry name" value="Sensor histidine kinase WalK"/>
    <property type="match status" value="1"/>
</dbReference>
<dbReference type="SMART" id="SM00304">
    <property type="entry name" value="HAMP"/>
    <property type="match status" value="1"/>
</dbReference>
<dbReference type="InterPro" id="IPR003661">
    <property type="entry name" value="HisK_dim/P_dom"/>
</dbReference>
<evidence type="ECO:0000256" key="12">
    <source>
        <dbReference type="ARBA" id="ARBA00022989"/>
    </source>
</evidence>
<evidence type="ECO:0000256" key="3">
    <source>
        <dbReference type="ARBA" id="ARBA00012438"/>
    </source>
</evidence>
<feature type="domain" description="Histidine kinase" evidence="16">
    <location>
        <begin position="239"/>
        <end position="455"/>
    </location>
</feature>
<dbReference type="PRINTS" id="PR00344">
    <property type="entry name" value="BCTRLSENSOR"/>
</dbReference>
<keyword evidence="13" id="KW-0902">Two-component regulatory system</keyword>
<evidence type="ECO:0000256" key="1">
    <source>
        <dbReference type="ARBA" id="ARBA00000085"/>
    </source>
</evidence>
<dbReference type="SMART" id="SM00387">
    <property type="entry name" value="HATPase_c"/>
    <property type="match status" value="1"/>
</dbReference>
<evidence type="ECO:0000256" key="11">
    <source>
        <dbReference type="ARBA" id="ARBA00022840"/>
    </source>
</evidence>
<dbReference type="CDD" id="cd00075">
    <property type="entry name" value="HATPase"/>
    <property type="match status" value="1"/>
</dbReference>
<dbReference type="PROSITE" id="PS50109">
    <property type="entry name" value="HIS_KIN"/>
    <property type="match status" value="1"/>
</dbReference>
<dbReference type="SUPFAM" id="SSF55874">
    <property type="entry name" value="ATPase domain of HSP90 chaperone/DNA topoisomerase II/histidine kinase"/>
    <property type="match status" value="1"/>
</dbReference>
<dbReference type="GO" id="GO:0005524">
    <property type="term" value="F:ATP binding"/>
    <property type="evidence" value="ECO:0007669"/>
    <property type="project" value="UniProtKB-KW"/>
</dbReference>
<sequence length="456" mass="53082">MKQSTLKTKWTLVTTIITFLIIFVFCLLIIYAISSLLKQHELEKAERSVDDIYNLLETKPIQRITTIEFNSVTNSYQKVILHDSYHRKIFENSNTSDIRFSPEFHAINTRNITIIKNKEGSFIVVSTPVDTSYFKGYVTVVHSLKVYDDLLRFITYLALIFGLIALFVTAIISYIFSAQITKPINIITEKMTQIRRDGFQEKLSVPTNYEETDALIDTFNSMMIKLEDSFNQQRQFVEDASHELRTPLQIIQGHLSLIKRWGKKDPEILEESLSISIEEMNRISKLVEELLMLTKNDMRHAENQVEKVDINEEIKTRIRAITKIHDSYTFTFNTNQDFIFLNINAFHFEQILLIFFDNAIKYDTQRKKIDITTKYINNQVIIEITDHGMGIPQEDINYIFDRFYRVDKSRSRHQGGNGLGLSIAEKIVKLYQGHISVKSEVGKFTTFTISFNASQN</sequence>
<dbReference type="AlphaFoldDB" id="A0AAE5T2F6"/>
<dbReference type="EMBL" id="PZBZ01000005">
    <property type="protein sequence ID" value="PTG16816.1"/>
    <property type="molecule type" value="Genomic_DNA"/>
</dbReference>
<dbReference type="PANTHER" id="PTHR45528">
    <property type="entry name" value="SENSOR HISTIDINE KINASE CPXA"/>
    <property type="match status" value="1"/>
</dbReference>
<dbReference type="SMART" id="SM00388">
    <property type="entry name" value="HisKA"/>
    <property type="match status" value="1"/>
</dbReference>
<dbReference type="RefSeq" id="WP_103159586.1">
    <property type="nucleotide sequence ID" value="NZ_BMDK01000001.1"/>
</dbReference>
<dbReference type="GO" id="GO:0000155">
    <property type="term" value="F:phosphorelay sensor kinase activity"/>
    <property type="evidence" value="ECO:0007669"/>
    <property type="project" value="InterPro"/>
</dbReference>
<dbReference type="InterPro" id="IPR050398">
    <property type="entry name" value="HssS/ArlS-like"/>
</dbReference>
<reference evidence="18 19" key="1">
    <citation type="journal article" date="2016" name="Front. Microbiol.">
        <title>Comprehensive Phylogenetic Analysis of Bovine Non-aureus Staphylococci Species Based on Whole-Genome Sequencing.</title>
        <authorList>
            <person name="Naushad S."/>
            <person name="Barkema H.W."/>
            <person name="Luby C."/>
            <person name="Condas L.A."/>
            <person name="Nobrega D.B."/>
            <person name="Carson D.A."/>
            <person name="De Buck J."/>
        </authorList>
    </citation>
    <scope>NUCLEOTIDE SEQUENCE [LARGE SCALE GENOMIC DNA]</scope>
    <source>
        <strain evidence="18 19">SNUC 505</strain>
    </source>
</reference>
<organism evidence="18 19">
    <name type="scientific">Staphylococcus chromogenes</name>
    <name type="common">Staphylococcus hyicus subsp. chromogenes</name>
    <dbReference type="NCBI Taxonomy" id="46126"/>
    <lineage>
        <taxon>Bacteria</taxon>
        <taxon>Bacillati</taxon>
        <taxon>Bacillota</taxon>
        <taxon>Bacilli</taxon>
        <taxon>Bacillales</taxon>
        <taxon>Staphylococcaceae</taxon>
        <taxon>Staphylococcus</taxon>
    </lineage>
</organism>